<feature type="domain" description="10TM putative phosphate transporter extracellular tail" evidence="10">
    <location>
        <begin position="854"/>
        <end position="922"/>
    </location>
</feature>
<feature type="transmembrane region" description="Helical" evidence="8">
    <location>
        <begin position="146"/>
        <end position="164"/>
    </location>
</feature>
<evidence type="ECO:0000259" key="11">
    <source>
        <dbReference type="Pfam" id="PF13967"/>
    </source>
</evidence>
<evidence type="ECO:0000313" key="13">
    <source>
        <dbReference type="EMBL" id="KAF9477955.1"/>
    </source>
</evidence>
<dbReference type="Pfam" id="PF13967">
    <property type="entry name" value="RSN1_TM"/>
    <property type="match status" value="1"/>
</dbReference>
<sequence length="924" mass="101824">MSGTNIETAKSASTATFVTALVFNAIVFGAELAVFTLIRPYFKAIYEPRTYVPEPEKRVQPLSRSRFLWPLAVFRADYRAIISANGLDAYFFVRFLRVMAIVFVPIWFISWIILLPATSVRTSVPGLSGLDRFTFGNVAQDKQARYAAHLILVYGFTFWIFYNIKREMRHFIITRQQHLIERTHAKSVQANTILITGIPKKYLTQDALYKIFNELPGGVKRIWINRNLKELPDIYDRRMDACAKLESAETALLRTAAKLRLKAAKAAGKDKGSAKAPASDDVESSPIQQDEIEVPESDRPTHKLGFLGLFGEKVDSINWARDEIVKCTQLLEEGRSHISASDERGSTENLNDDDEFLDSAMDEEGNPRLKHSGTHVEDLLNPVKAGKQAVGLVENAAKGTVSGVAKGAGKLKERVVGAGGPDGEYPPLSSAFVTFNRQISAHLAVQVLTHHEPYRMSNKYIEVAPADVIWANLALNPYEQKIRIAISYAATAALILLWAFPVAFVGIISNVHTLCTTAKFLAWICDLPSVVVGIISGILPPVLLAVLMMLLPIVLRLLARFEGIPKYTGLELSLMTRYFLFQVLHSFLIVTLSSGIIASLNDIIHSPTSIPSILAANLPKASTFFLTYIILQGLSGVAGGFLQIVPLIIYYVKLFILGSTPRSVWGIKYVPRSVAWGTVFPGITLLVVIALGYSIISPIINGLACATFFMFYQLYKYLFLYAYQQPTTTDTGGMFYPKAIQHIFVGMYVQQVCLCALFFLAQNENGKPSAIPEGALMVVLIVITAGFQMIINNSYGPLLSALPLSLQDRTYTAPVIKALPATPVDQEQVQEPSRSSEGEAEGDDELKTKDAADKEAESLEESYGFAHPAASRSQRAVWIPRDALGLAEEQERECREKGVIVGDVHATMDLAGKVHVKGGPPDLI</sequence>
<feature type="domain" description="CSC1/OSCA1-like cytosolic" evidence="12">
    <location>
        <begin position="191"/>
        <end position="341"/>
    </location>
</feature>
<dbReference type="Proteomes" id="UP000807469">
    <property type="component" value="Unassembled WGS sequence"/>
</dbReference>
<feature type="domain" description="CSC1/OSCA1-like N-terminal transmembrane" evidence="11">
    <location>
        <begin position="17"/>
        <end position="167"/>
    </location>
</feature>
<evidence type="ECO:0000256" key="1">
    <source>
        <dbReference type="ARBA" id="ARBA00004141"/>
    </source>
</evidence>
<reference evidence="13" key="1">
    <citation type="submission" date="2020-11" db="EMBL/GenBank/DDBJ databases">
        <authorList>
            <consortium name="DOE Joint Genome Institute"/>
            <person name="Ahrendt S."/>
            <person name="Riley R."/>
            <person name="Andreopoulos W."/>
            <person name="Labutti K."/>
            <person name="Pangilinan J."/>
            <person name="Ruiz-Duenas F.J."/>
            <person name="Barrasa J.M."/>
            <person name="Sanchez-Garcia M."/>
            <person name="Camarero S."/>
            <person name="Miyauchi S."/>
            <person name="Serrano A."/>
            <person name="Linde D."/>
            <person name="Babiker R."/>
            <person name="Drula E."/>
            <person name="Ayuso-Fernandez I."/>
            <person name="Pacheco R."/>
            <person name="Padilla G."/>
            <person name="Ferreira P."/>
            <person name="Barriuso J."/>
            <person name="Kellner H."/>
            <person name="Castanera R."/>
            <person name="Alfaro M."/>
            <person name="Ramirez L."/>
            <person name="Pisabarro A.G."/>
            <person name="Kuo A."/>
            <person name="Tritt A."/>
            <person name="Lipzen A."/>
            <person name="He G."/>
            <person name="Yan M."/>
            <person name="Ng V."/>
            <person name="Cullen D."/>
            <person name="Martin F."/>
            <person name="Rosso M.-N."/>
            <person name="Henrissat B."/>
            <person name="Hibbett D."/>
            <person name="Martinez A.T."/>
            <person name="Grigoriev I.V."/>
        </authorList>
    </citation>
    <scope>NUCLEOTIDE SEQUENCE</scope>
    <source>
        <strain evidence="13">CIRM-BRFM 674</strain>
    </source>
</reference>
<evidence type="ECO:0000256" key="2">
    <source>
        <dbReference type="ARBA" id="ARBA00007779"/>
    </source>
</evidence>
<dbReference type="PANTHER" id="PTHR13018">
    <property type="entry name" value="PROBABLE MEMBRANE PROTEIN DUF221-RELATED"/>
    <property type="match status" value="1"/>
</dbReference>
<evidence type="ECO:0000259" key="9">
    <source>
        <dbReference type="Pfam" id="PF02714"/>
    </source>
</evidence>
<feature type="domain" description="CSC1/OSCA1-like 7TM region" evidence="9">
    <location>
        <begin position="485"/>
        <end position="758"/>
    </location>
</feature>
<evidence type="ECO:0000259" key="10">
    <source>
        <dbReference type="Pfam" id="PF12621"/>
    </source>
</evidence>
<evidence type="ECO:0000259" key="12">
    <source>
        <dbReference type="Pfam" id="PF14703"/>
    </source>
</evidence>
<feature type="transmembrane region" description="Helical" evidence="8">
    <location>
        <begin position="624"/>
        <end position="652"/>
    </location>
</feature>
<evidence type="ECO:0000256" key="6">
    <source>
        <dbReference type="ARBA" id="ARBA00023136"/>
    </source>
</evidence>
<keyword evidence="3" id="KW-0813">Transport</keyword>
<proteinExistence type="inferred from homology"/>
<dbReference type="GO" id="GO:0005886">
    <property type="term" value="C:plasma membrane"/>
    <property type="evidence" value="ECO:0007669"/>
    <property type="project" value="TreeGrafter"/>
</dbReference>
<evidence type="ECO:0000256" key="4">
    <source>
        <dbReference type="ARBA" id="ARBA00022692"/>
    </source>
</evidence>
<keyword evidence="4 8" id="KW-0812">Transmembrane</keyword>
<dbReference type="GO" id="GO:0005227">
    <property type="term" value="F:calcium-activated cation channel activity"/>
    <property type="evidence" value="ECO:0007669"/>
    <property type="project" value="InterPro"/>
</dbReference>
<evidence type="ECO:0000313" key="14">
    <source>
        <dbReference type="Proteomes" id="UP000807469"/>
    </source>
</evidence>
<evidence type="ECO:0000256" key="3">
    <source>
        <dbReference type="ARBA" id="ARBA00022448"/>
    </source>
</evidence>
<feature type="transmembrane region" description="Helical" evidence="8">
    <location>
        <begin position="485"/>
        <end position="509"/>
    </location>
</feature>
<dbReference type="InterPro" id="IPR027815">
    <property type="entry name" value="CSC1/OSCA1-like_cyt"/>
</dbReference>
<feature type="compositionally biased region" description="Polar residues" evidence="7">
    <location>
        <begin position="825"/>
        <end position="835"/>
    </location>
</feature>
<feature type="region of interest" description="Disordered" evidence="7">
    <location>
        <begin position="269"/>
        <end position="299"/>
    </location>
</feature>
<dbReference type="AlphaFoldDB" id="A0A9P6CYZ4"/>
<feature type="transmembrane region" description="Helical" evidence="8">
    <location>
        <begin position="743"/>
        <end position="762"/>
    </location>
</feature>
<feature type="transmembrane region" description="Helical" evidence="8">
    <location>
        <begin position="774"/>
        <end position="791"/>
    </location>
</feature>
<feature type="region of interest" description="Disordered" evidence="7">
    <location>
        <begin position="822"/>
        <end position="848"/>
    </location>
</feature>
<accession>A0A9P6CYZ4</accession>
<dbReference type="Pfam" id="PF12621">
    <property type="entry name" value="PHM7_ext"/>
    <property type="match status" value="1"/>
</dbReference>
<comment type="caution">
    <text evidence="13">The sequence shown here is derived from an EMBL/GenBank/DDBJ whole genome shotgun (WGS) entry which is preliminary data.</text>
</comment>
<organism evidence="13 14">
    <name type="scientific">Pholiota conissans</name>
    <dbReference type="NCBI Taxonomy" id="109636"/>
    <lineage>
        <taxon>Eukaryota</taxon>
        <taxon>Fungi</taxon>
        <taxon>Dikarya</taxon>
        <taxon>Basidiomycota</taxon>
        <taxon>Agaricomycotina</taxon>
        <taxon>Agaricomycetes</taxon>
        <taxon>Agaricomycetidae</taxon>
        <taxon>Agaricales</taxon>
        <taxon>Agaricineae</taxon>
        <taxon>Strophariaceae</taxon>
        <taxon>Pholiota</taxon>
    </lineage>
</organism>
<keyword evidence="6 8" id="KW-0472">Membrane</keyword>
<dbReference type="InterPro" id="IPR022257">
    <property type="entry name" value="PHM7_ext"/>
</dbReference>
<protein>
    <submittedName>
        <fullName evidence="13">DUF221-domain-containing protein</fullName>
    </submittedName>
</protein>
<feature type="transmembrane region" description="Helical" evidence="8">
    <location>
        <begin position="699"/>
        <end position="723"/>
    </location>
</feature>
<name>A0A9P6CYZ4_9AGAR</name>
<dbReference type="OrthoDB" id="1076608at2759"/>
<dbReference type="PANTHER" id="PTHR13018:SF143">
    <property type="entry name" value="CSC1_OSCA1-LIKE 7TM REGION DOMAIN-CONTAINING PROTEIN"/>
    <property type="match status" value="1"/>
</dbReference>
<comment type="similarity">
    <text evidence="2">Belongs to the CSC1 (TC 1.A.17) family.</text>
</comment>
<evidence type="ECO:0000256" key="7">
    <source>
        <dbReference type="SAM" id="MobiDB-lite"/>
    </source>
</evidence>
<keyword evidence="5 8" id="KW-1133">Transmembrane helix</keyword>
<evidence type="ECO:0000256" key="5">
    <source>
        <dbReference type="ARBA" id="ARBA00022989"/>
    </source>
</evidence>
<feature type="transmembrane region" description="Helical" evidence="8">
    <location>
        <begin position="95"/>
        <end position="114"/>
    </location>
</feature>
<feature type="transmembrane region" description="Helical" evidence="8">
    <location>
        <begin position="579"/>
        <end position="604"/>
    </location>
</feature>
<dbReference type="InterPro" id="IPR003864">
    <property type="entry name" value="CSC1/OSCA1-like_7TM"/>
</dbReference>
<gene>
    <name evidence="13" type="ORF">BDN70DRAFT_836969</name>
</gene>
<feature type="transmembrane region" description="Helical" evidence="8">
    <location>
        <begin position="12"/>
        <end position="38"/>
    </location>
</feature>
<feature type="transmembrane region" description="Helical" evidence="8">
    <location>
        <begin position="529"/>
        <end position="558"/>
    </location>
</feature>
<dbReference type="Pfam" id="PF14703">
    <property type="entry name" value="PHM7_cyt"/>
    <property type="match status" value="1"/>
</dbReference>
<dbReference type="InterPro" id="IPR032880">
    <property type="entry name" value="CSC1/OSCA1-like_N"/>
</dbReference>
<feature type="transmembrane region" description="Helical" evidence="8">
    <location>
        <begin position="673"/>
        <end position="693"/>
    </location>
</feature>
<dbReference type="EMBL" id="MU155246">
    <property type="protein sequence ID" value="KAF9477955.1"/>
    <property type="molecule type" value="Genomic_DNA"/>
</dbReference>
<dbReference type="InterPro" id="IPR045122">
    <property type="entry name" value="Csc1-like"/>
</dbReference>
<keyword evidence="14" id="KW-1185">Reference proteome</keyword>
<dbReference type="Pfam" id="PF02714">
    <property type="entry name" value="RSN1_7TM"/>
    <property type="match status" value="1"/>
</dbReference>
<comment type="subcellular location">
    <subcellularLocation>
        <location evidence="1">Membrane</location>
        <topology evidence="1">Multi-pass membrane protein</topology>
    </subcellularLocation>
</comment>
<evidence type="ECO:0000256" key="8">
    <source>
        <dbReference type="SAM" id="Phobius"/>
    </source>
</evidence>